<sequence>MSIYNLCDMSEPRKYRVVYPNSATGSMDFINDNKPLVYSMVMKYCDEIDQTILNSAMKSMKWDSYMTNEKIDFESLTRDLATLSNYDPLFNDIAEFFKFVKIHSESLQSIVDTVKDFTLEYTALNLFYESYLLRTHDKRLIERPLYLYLRTAVFINLRSKRNIISNISTTFQMLVDRVMTFASPVLYNSGTVKSQIASCFLMSLKSNEEKGIRETLDNALRIAKATG</sequence>
<accession>A0ACA9P7C8</accession>
<evidence type="ECO:0000313" key="2">
    <source>
        <dbReference type="Proteomes" id="UP000789702"/>
    </source>
</evidence>
<keyword evidence="2" id="KW-1185">Reference proteome</keyword>
<comment type="caution">
    <text evidence="1">The sequence shown here is derived from an EMBL/GenBank/DDBJ whole genome shotgun (WGS) entry which is preliminary data.</text>
</comment>
<name>A0ACA9P7C8_9GLOM</name>
<proteinExistence type="predicted"/>
<protein>
    <submittedName>
        <fullName evidence="1">5364_t:CDS:1</fullName>
    </submittedName>
</protein>
<dbReference type="Proteomes" id="UP000789702">
    <property type="component" value="Unassembled WGS sequence"/>
</dbReference>
<feature type="non-terminal residue" evidence="1">
    <location>
        <position position="227"/>
    </location>
</feature>
<gene>
    <name evidence="1" type="ORF">DHETER_LOCUS11506</name>
</gene>
<organism evidence="1 2">
    <name type="scientific">Dentiscutata heterogama</name>
    <dbReference type="NCBI Taxonomy" id="1316150"/>
    <lineage>
        <taxon>Eukaryota</taxon>
        <taxon>Fungi</taxon>
        <taxon>Fungi incertae sedis</taxon>
        <taxon>Mucoromycota</taxon>
        <taxon>Glomeromycotina</taxon>
        <taxon>Glomeromycetes</taxon>
        <taxon>Diversisporales</taxon>
        <taxon>Gigasporaceae</taxon>
        <taxon>Dentiscutata</taxon>
    </lineage>
</organism>
<reference evidence="1" key="1">
    <citation type="submission" date="2021-06" db="EMBL/GenBank/DDBJ databases">
        <authorList>
            <person name="Kallberg Y."/>
            <person name="Tangrot J."/>
            <person name="Rosling A."/>
        </authorList>
    </citation>
    <scope>NUCLEOTIDE SEQUENCE</scope>
    <source>
        <strain evidence="1">IL203A</strain>
    </source>
</reference>
<dbReference type="EMBL" id="CAJVPU010025348">
    <property type="protein sequence ID" value="CAG8695969.1"/>
    <property type="molecule type" value="Genomic_DNA"/>
</dbReference>
<evidence type="ECO:0000313" key="1">
    <source>
        <dbReference type="EMBL" id="CAG8695969.1"/>
    </source>
</evidence>